<accession>A0A2U8P322</accession>
<proteinExistence type="predicted"/>
<dbReference type="EMBL" id="CP029425">
    <property type="protein sequence ID" value="AWL92109.1"/>
    <property type="molecule type" value="Genomic_DNA"/>
</dbReference>
<dbReference type="Proteomes" id="UP000215703">
    <property type="component" value="Chromosome"/>
</dbReference>
<dbReference type="GeneID" id="92970536"/>
<name>A0A2U8P322_9BRAD</name>
<dbReference type="RefSeq" id="WP_095426829.1">
    <property type="nucleotide sequence ID" value="NZ_CP029425.2"/>
</dbReference>
<reference evidence="1 2" key="1">
    <citation type="journal article" date="2014" name="Int. J. Syst. Evol. Microbiol.">
        <title>Bradyrhizobium ottawaense sp. nov., a symbiotic nitrogen fixing bacterium from root nodules of soybeans in Canada.</title>
        <authorList>
            <person name="Yu X."/>
            <person name="Cloutier S."/>
            <person name="Tambong J.T."/>
            <person name="Bromfield E.S."/>
        </authorList>
    </citation>
    <scope>NUCLEOTIDE SEQUENCE [LARGE SCALE GENOMIC DNA]</scope>
    <source>
        <strain evidence="1 2">OO99</strain>
    </source>
</reference>
<dbReference type="AlphaFoldDB" id="A0A2U8P322"/>
<sequence length="154" mass="16964">MTTTNISRPTRPAGTTIRRRSDIDDKAADRDKLAAFAATIGAAKTSLRRDACGDWRITGLIGHLSTDGREVYAHLACSSARAWTSAKQKLSFLTIQQDGDDEGTLRPDRPLTVDQAETLRTTLRVRKARAMDGAALEALCAARQWRENSRCYQA</sequence>
<gene>
    <name evidence="1" type="ORF">CIT37_07775</name>
</gene>
<evidence type="ECO:0000313" key="1">
    <source>
        <dbReference type="EMBL" id="AWL92109.1"/>
    </source>
</evidence>
<evidence type="ECO:0000313" key="2">
    <source>
        <dbReference type="Proteomes" id="UP000215703"/>
    </source>
</evidence>
<protein>
    <submittedName>
        <fullName evidence="1">Uncharacterized protein</fullName>
    </submittedName>
</protein>
<organism evidence="1 2">
    <name type="scientific">Bradyrhizobium ottawaense</name>
    <dbReference type="NCBI Taxonomy" id="931866"/>
    <lineage>
        <taxon>Bacteria</taxon>
        <taxon>Pseudomonadati</taxon>
        <taxon>Pseudomonadota</taxon>
        <taxon>Alphaproteobacteria</taxon>
        <taxon>Hyphomicrobiales</taxon>
        <taxon>Nitrobacteraceae</taxon>
        <taxon>Bradyrhizobium</taxon>
    </lineage>
</organism>
<dbReference type="KEGG" id="bot:CIT37_07775"/>
<reference evidence="1 2" key="2">
    <citation type="journal article" date="2017" name="Syst. Appl. Microbiol.">
        <title>Soybeans inoculated with root zone soils of Canadian native legumes harbour diverse and novel Bradyrhizobium spp. that possess agricultural potential.</title>
        <authorList>
            <person name="Bromfield E.S.P."/>
            <person name="Cloutier S."/>
            <person name="Tambong J.T."/>
            <person name="Tran Thi T.V."/>
        </authorList>
    </citation>
    <scope>NUCLEOTIDE SEQUENCE [LARGE SCALE GENOMIC DNA]</scope>
    <source>
        <strain evidence="1 2">OO99</strain>
    </source>
</reference>